<dbReference type="InterPro" id="IPR000436">
    <property type="entry name" value="Sushi_SCR_CCP_dom"/>
</dbReference>
<feature type="domain" description="Sushi" evidence="3">
    <location>
        <begin position="1960"/>
        <end position="2017"/>
    </location>
</feature>
<keyword evidence="5" id="KW-1185">Reference proteome</keyword>
<keyword evidence="1" id="KW-0768">Sushi</keyword>
<feature type="domain" description="Sushi" evidence="3">
    <location>
        <begin position="2220"/>
        <end position="2277"/>
    </location>
</feature>
<feature type="domain" description="Sushi" evidence="3">
    <location>
        <begin position="1180"/>
        <end position="1237"/>
    </location>
</feature>
<feature type="domain" description="Sushi" evidence="3">
    <location>
        <begin position="1895"/>
        <end position="1952"/>
    </location>
</feature>
<feature type="domain" description="Sushi" evidence="3">
    <location>
        <begin position="1440"/>
        <end position="1497"/>
    </location>
</feature>
<evidence type="ECO:0000259" key="3">
    <source>
        <dbReference type="SMART" id="SM00032"/>
    </source>
</evidence>
<feature type="domain" description="Sushi" evidence="3">
    <location>
        <begin position="1375"/>
        <end position="1432"/>
    </location>
</feature>
<feature type="domain" description="Sushi" evidence="3">
    <location>
        <begin position="1505"/>
        <end position="1562"/>
    </location>
</feature>
<gene>
    <name evidence="4" type="ORF">OEZ85_007233</name>
</gene>
<feature type="domain" description="Sushi" evidence="3">
    <location>
        <begin position="1765"/>
        <end position="1822"/>
    </location>
</feature>
<evidence type="ECO:0000313" key="5">
    <source>
        <dbReference type="Proteomes" id="UP001244341"/>
    </source>
</evidence>
<feature type="domain" description="Sushi" evidence="3">
    <location>
        <begin position="2025"/>
        <end position="2082"/>
    </location>
</feature>
<dbReference type="PANTHER" id="PTHR19325">
    <property type="entry name" value="COMPLEMENT COMPONENT-RELATED SUSHI DOMAIN-CONTAINING"/>
    <property type="match status" value="1"/>
</dbReference>
<feature type="domain" description="Sushi" evidence="3">
    <location>
        <begin position="1635"/>
        <end position="1692"/>
    </location>
</feature>
<feature type="domain" description="Sushi" evidence="3">
    <location>
        <begin position="1830"/>
        <end position="1887"/>
    </location>
</feature>
<feature type="domain" description="Sushi" evidence="3">
    <location>
        <begin position="2350"/>
        <end position="2407"/>
    </location>
</feature>
<evidence type="ECO:0000256" key="2">
    <source>
        <dbReference type="ARBA" id="ARBA00023157"/>
    </source>
</evidence>
<feature type="domain" description="Sushi" evidence="3">
    <location>
        <begin position="790"/>
        <end position="847"/>
    </location>
</feature>
<organism evidence="4 5">
    <name type="scientific">Tetradesmus obliquus</name>
    <name type="common">Green alga</name>
    <name type="synonym">Acutodesmus obliquus</name>
    <dbReference type="NCBI Taxonomy" id="3088"/>
    <lineage>
        <taxon>Eukaryota</taxon>
        <taxon>Viridiplantae</taxon>
        <taxon>Chlorophyta</taxon>
        <taxon>core chlorophytes</taxon>
        <taxon>Chlorophyceae</taxon>
        <taxon>CS clade</taxon>
        <taxon>Sphaeropleales</taxon>
        <taxon>Scenedesmaceae</taxon>
        <taxon>Tetradesmus</taxon>
    </lineage>
</organism>
<reference evidence="4 5" key="1">
    <citation type="submission" date="2023-05" db="EMBL/GenBank/DDBJ databases">
        <title>A 100% complete, gapless, phased diploid assembly of the Scenedesmus obliquus UTEX 3031 genome.</title>
        <authorList>
            <person name="Biondi T.C."/>
            <person name="Hanschen E.R."/>
            <person name="Kwon T."/>
            <person name="Eng W."/>
            <person name="Kruse C.P.S."/>
            <person name="Koehler S.I."/>
            <person name="Kunde Y."/>
            <person name="Gleasner C.D."/>
            <person name="You Mak K.T."/>
            <person name="Polle J."/>
            <person name="Hovde B.T."/>
            <person name="Starkenburg S.R."/>
        </authorList>
    </citation>
    <scope>NUCLEOTIDE SEQUENCE [LARGE SCALE GENOMIC DNA]</scope>
    <source>
        <strain evidence="4 5">DOE0152z</strain>
    </source>
</reference>
<feature type="domain" description="Sushi" evidence="3">
    <location>
        <begin position="2090"/>
        <end position="2147"/>
    </location>
</feature>
<keyword evidence="2" id="KW-1015">Disulfide bond</keyword>
<sequence length="3014" mass="297819">MQRRQLAVNVSGLDCARRAAAPAQAAASSSSTYTVGLNVTYIGSPYGRNMLALAVNSQPLGICDVCGFCDGVATAAATRNDKVAGAAARTHYSVVQPADYSAADYSKQLCSSSSQDPCTSLTDGAACATPFVRGSCKSGTCIGLRASVTAAVLNEHESIAFSARFSSAALTAGQQVFLRSPNASLSSVQQQLLDDGKAAASNDMCAGDGIASNVVAVTFTVPGRSVFQATLGGSNAAPLEVAFDVTQALSEPVGGAASKAAAALAEPLAKLRELVNAGKSAAAAVDEVFASFFQNITPLTPSSSSAKAASGCTRAVVQAAKAPGSKAINVVTACVVDGQASELVKARLSPATAAPTGRRRAASSRAASALAAAFASLRTTLPGSSSSSSSSSSEGGTFADYDDDDYGIPGAASSFSSSSAAPQQMPACSSKGTVLILAPVLPAWESSAFADEIRQIADAFRKASYTVIFKCNAATSYCSSGITLADYVGWSRYAAVVLFAAGDADDQGSEQFVMSGVAPSDADAPFTGEWQAGRLTLSADMQWSLTPAWFAKYGTDSTSPKLNGGTVVYISAERSAFGKPSGFATAFSAERPAFSAFAGYTDMTPATPGAGLLLFQQLLTGQQVGSFSASSSAVSSSGLVFVQIDGNSWLADACANMCLRKATQCLSTDPTCEDKRCEPTTGECVTTYKPQYTPCYAAAAGTCQQCPNRPAAVTCSGLPDASLTPNHSGWDPSCFNATAGRSCFAACAANATGPGYSALCEINSSSAGNSSAAVFAGVWNVTGSCTGNICAGLPALPANAASAWNASCGNATVGSVCEAACTQHAVGPGFSSVCGMNGTWEAVRGNCTVPAVVLCEGQPPLQASAAEAGWNSSCSNATVGTKCTLDCASGAVGDGYTAECTASGNWSVSGACAVPAVVLCEGQPPLQASAAEAGWNSSCSNATVGTKCTLDCASGAVGDGYTAECTASGNWSVSGACAVPAVVLCEGQPPLQASAAEAGWNSSCSNATVGTNCTLDCASGAVGDGYTAECTASGNWSVSGACAVPAVVLCEGQPPLQASAAEAGWNSSCSNATVGTNCTLDCASGAVGDGYTAECTASGNWSVSGACAVPAVVLCEGQPPLQANAAEAGWNSSCSNATVGTNCTLDCASGAVGDGYTAECTASGNWSVSGACAVPAVVLCKGQPPLQASTAEAGWNSSCSNATVGTNCTLDCASGAVGDGYTAECTASGNWSVSGACAVPAVVLCKGQPPLQASTAEAGWNSSCSNATVGTKCRLDCASGAVGDGYTAECTASGNWSVSGACAVPAVVLCEGQPPLQASAAEAGWNSSCSNATVGTNCTLDCASGAVGDGYTAECTASGNWSVSGACAVPAVVLCEGQPPLQASAAEAGWNSSCSNATVGTNCTLDCASGAVGDGYTAECTASGNWSVSGACAVPAVVLCEGQPPLQASAAEAGWNSSCSNATVGTNCTLDCASGAVGDGYTAECTASGNWSVSGACAVPAVVLCEGQPPLQASAAEAGWNSSCSNATVGTKCTLDCASGAVGDGYTAECTASGNWSVSGACAVPAVVLCEGQPPLQASAAEAGWNSSCSNATVGTKCTLDCASGAVGDGYTAECTASGNWSVSGACAVPAVVLCEGQPPLQANAAEAGWNSSCSNATVGTKCTLDCASGAVGDGYAAECTASGNWSVSGACAVPAVVLCEGQPPLQASAAEAGWNSSCSNATVGTNCTLDCASGAVGDGYTAECTASGNWSVSGACAVPAVVLCEGQPPLQANAAEAGWNSSCSNATVGTKCTLDCASGAVGDGYTAECTASGNWSVSGACAVPAVVLCEGQPPLQASAAEAGWNSSCSNATVGTNCTLDCASGAVGDGYTAECTASGNWSVSGACAVPAVVLCEGQPPLQANAAEAGWNSSCSNATVGTNCTLDCASGAVGDGYTAECTASGNWSVSGACAVPAVVLCEGQPPLQASAAEAGWNSSCSNATVGTKCTLDCASGAVGDGYTAECTASGNWSVSGACAVPAVVLCEGQPPLQASAAEAGWNSSCSNATVGTKCTLDCASGAVGDGYTAECTASGNWSVSGACAVPAVVLCEGQPPLQASAAEAGWNSSCSNATVGTKCTLDCASGAVGDGYTAECTASGNWSVSGACAVPAVVLCEGQPTLQANAAEAGWNSSCSNATVGTKCTLDCASGAVGDGYAAECTASGNWSVSGACAVPAVVLCEGQPPLQANAAEAGWNSSCSNATVGTKCTLDCASGAVGDGYTAECTASGNWSVSGACAVPAVVLCEGQPPLQASAAEAGWNSSCSNATVGTNCILDCASGAVGDSYTAECTASGNWSVSGACAVPAVVLCEGQPPLQANAAEAGWNSSCSNATVGTNCTLDCASGAVGDGYAAECTASGNWSVSGACAVPAVVLASCAATGVLDADGKATPWSCPQGSLLRQDAASILVLSNATCCEVDCSSIANSAPNRTTNSCECIQPDHSIAAFDETQLLQCLPSNTTSCPGSATLPVKTADGLSLIQCLVASSANTPCPSRYLTMYRGSPSVAAECRPEPASSQQTDYVCAASYAPFRVALQDGSKLAGCIDAGSSVGECPASAVKLTNGSSLTVCMRGLAACPGNYPYTTSLGSGALYGCSSVDIPMSITCWARYVPVINADGSTVDCIIDGQACPQSHPVAARRVSSGTAQVAKCMPQLQTCPANFNFPFYSFDSASSTLSISSCWETDMKSSCGNSGSNPGDQYDIAITDRSSAVTIGCVQNGATSCPASFPEASFSSGKLAGCKAARNCYSEDAVEMVDGAGKVVDCWPLSDKKPCPEGYISLWSGYNTLARCLASSNAQGAAAACPSGYQFPLYGESSAGSFTLRACWIDGGIHDCSSVAKSSPITGDYGVVGCGFGICPSDFIVTVYGSLDDAVNDPKGCLSTRSQCSQGLGGHNFNLFGALGDLELCIQSPESSGSTSCSDVPGYEGLQLVDSSGGWVGCTADTICPEQFPQRTQDGASCQEASASGRRRLRR</sequence>
<feature type="domain" description="Sushi" evidence="3">
    <location>
        <begin position="2285"/>
        <end position="2342"/>
    </location>
</feature>
<feature type="domain" description="Sushi" evidence="3">
    <location>
        <begin position="1700"/>
        <end position="1757"/>
    </location>
</feature>
<evidence type="ECO:0000313" key="4">
    <source>
        <dbReference type="EMBL" id="WIA13672.1"/>
    </source>
</evidence>
<evidence type="ECO:0000256" key="1">
    <source>
        <dbReference type="ARBA" id="ARBA00022659"/>
    </source>
</evidence>
<accession>A0ABY8TWZ0</accession>
<feature type="domain" description="Sushi" evidence="3">
    <location>
        <begin position="1570"/>
        <end position="1627"/>
    </location>
</feature>
<feature type="domain" description="Sushi" evidence="3">
    <location>
        <begin position="920"/>
        <end position="977"/>
    </location>
</feature>
<dbReference type="InterPro" id="IPR050350">
    <property type="entry name" value="Compl-Cell_Adhes-Reg"/>
</dbReference>
<dbReference type="Proteomes" id="UP001244341">
    <property type="component" value="Chromosome 4b"/>
</dbReference>
<feature type="domain" description="Sushi" evidence="3">
    <location>
        <begin position="855"/>
        <end position="912"/>
    </location>
</feature>
<feature type="domain" description="Sushi" evidence="3">
    <location>
        <begin position="2155"/>
        <end position="2212"/>
    </location>
</feature>
<protein>
    <recommendedName>
        <fullName evidence="3">Sushi domain-containing protein</fullName>
    </recommendedName>
</protein>
<feature type="domain" description="Sushi" evidence="3">
    <location>
        <begin position="1245"/>
        <end position="1302"/>
    </location>
</feature>
<feature type="domain" description="Sushi" evidence="3">
    <location>
        <begin position="985"/>
        <end position="1042"/>
    </location>
</feature>
<feature type="domain" description="Sushi" evidence="3">
    <location>
        <begin position="1050"/>
        <end position="1107"/>
    </location>
</feature>
<feature type="domain" description="Sushi" evidence="3">
    <location>
        <begin position="1115"/>
        <end position="1172"/>
    </location>
</feature>
<feature type="domain" description="Sushi" evidence="3">
    <location>
        <begin position="1310"/>
        <end position="1367"/>
    </location>
</feature>
<dbReference type="SMART" id="SM00032">
    <property type="entry name" value="CCP"/>
    <property type="match status" value="25"/>
</dbReference>
<dbReference type="EMBL" id="CP126211">
    <property type="protein sequence ID" value="WIA13672.1"/>
    <property type="molecule type" value="Genomic_DNA"/>
</dbReference>
<proteinExistence type="predicted"/>
<name>A0ABY8TWZ0_TETOB</name>
<dbReference type="PANTHER" id="PTHR19325:SF560">
    <property type="entry name" value="SUSHI, VON WILLEBRAND FACTOR TYPE A, EGF AND PENTRAXIN DOMAIN-CONTAINING PROTEIN 1"/>
    <property type="match status" value="1"/>
</dbReference>